<dbReference type="EMBL" id="CAWUPB010001108">
    <property type="protein sequence ID" value="CAK7337700.1"/>
    <property type="molecule type" value="Genomic_DNA"/>
</dbReference>
<organism evidence="1 2">
    <name type="scientific">Dovyalis caffra</name>
    <dbReference type="NCBI Taxonomy" id="77055"/>
    <lineage>
        <taxon>Eukaryota</taxon>
        <taxon>Viridiplantae</taxon>
        <taxon>Streptophyta</taxon>
        <taxon>Embryophyta</taxon>
        <taxon>Tracheophyta</taxon>
        <taxon>Spermatophyta</taxon>
        <taxon>Magnoliopsida</taxon>
        <taxon>eudicotyledons</taxon>
        <taxon>Gunneridae</taxon>
        <taxon>Pentapetalae</taxon>
        <taxon>rosids</taxon>
        <taxon>fabids</taxon>
        <taxon>Malpighiales</taxon>
        <taxon>Salicaceae</taxon>
        <taxon>Flacourtieae</taxon>
        <taxon>Dovyalis</taxon>
    </lineage>
</organism>
<accession>A0AAV1RMS6</accession>
<proteinExistence type="predicted"/>
<dbReference type="Proteomes" id="UP001314170">
    <property type="component" value="Unassembled WGS sequence"/>
</dbReference>
<keyword evidence="2" id="KW-1185">Reference proteome</keyword>
<gene>
    <name evidence="1" type="ORF">DCAF_LOCUS12738</name>
</gene>
<comment type="caution">
    <text evidence="1">The sequence shown here is derived from an EMBL/GenBank/DDBJ whole genome shotgun (WGS) entry which is preliminary data.</text>
</comment>
<evidence type="ECO:0000313" key="1">
    <source>
        <dbReference type="EMBL" id="CAK7337700.1"/>
    </source>
</evidence>
<protein>
    <submittedName>
        <fullName evidence="1">Uncharacterized protein</fullName>
    </submittedName>
</protein>
<reference evidence="1 2" key="1">
    <citation type="submission" date="2024-01" db="EMBL/GenBank/DDBJ databases">
        <authorList>
            <person name="Waweru B."/>
        </authorList>
    </citation>
    <scope>NUCLEOTIDE SEQUENCE [LARGE SCALE GENOMIC DNA]</scope>
</reference>
<sequence>MRLCLSLTSKEKISYAIKIPTSVVDDVVLVPKGGLSGSFGLRWFCSEGLWWLKLEFDDEGGWRLNSAKKCMTAKVLMGKMNSPLLSLF</sequence>
<evidence type="ECO:0000313" key="2">
    <source>
        <dbReference type="Proteomes" id="UP001314170"/>
    </source>
</evidence>
<name>A0AAV1RMS6_9ROSI</name>
<dbReference type="AlphaFoldDB" id="A0AAV1RMS6"/>